<organism evidence="1">
    <name type="scientific">Myoviridae sp. ct6F13</name>
    <dbReference type="NCBI Taxonomy" id="2827602"/>
    <lineage>
        <taxon>Viruses</taxon>
        <taxon>Duplodnaviria</taxon>
        <taxon>Heunggongvirae</taxon>
        <taxon>Uroviricota</taxon>
        <taxon>Caudoviricetes</taxon>
    </lineage>
</organism>
<reference evidence="1" key="1">
    <citation type="journal article" date="2021" name="Proc. Natl. Acad. Sci. U.S.A.">
        <title>A Catalog of Tens of Thousands of Viruses from Human Metagenomes Reveals Hidden Associations with Chronic Diseases.</title>
        <authorList>
            <person name="Tisza M.J."/>
            <person name="Buck C.B."/>
        </authorList>
    </citation>
    <scope>NUCLEOTIDE SEQUENCE</scope>
    <source>
        <strain evidence="1">Ct6F13</strain>
    </source>
</reference>
<sequence>MNLNKDLQVEGKRGECDFGAEGLRPLYIYYKVLKIYY</sequence>
<accession>A0A8S5LJ54</accession>
<evidence type="ECO:0000313" key="1">
    <source>
        <dbReference type="EMBL" id="DAD70076.1"/>
    </source>
</evidence>
<protein>
    <submittedName>
        <fullName evidence="1">Uncharacterized protein</fullName>
    </submittedName>
</protein>
<proteinExistence type="predicted"/>
<dbReference type="EMBL" id="BK015859">
    <property type="protein sequence ID" value="DAD70076.1"/>
    <property type="molecule type" value="Genomic_DNA"/>
</dbReference>
<name>A0A8S5LJ54_9CAUD</name>